<dbReference type="Pfam" id="PF13546">
    <property type="entry name" value="DDE_5"/>
    <property type="match status" value="1"/>
</dbReference>
<keyword evidence="4" id="KW-1185">Reference proteome</keyword>
<organism evidence="3 4">
    <name type="scientific">Asanoa hainanensis</name>
    <dbReference type="NCBI Taxonomy" id="560556"/>
    <lineage>
        <taxon>Bacteria</taxon>
        <taxon>Bacillati</taxon>
        <taxon>Actinomycetota</taxon>
        <taxon>Actinomycetes</taxon>
        <taxon>Micromonosporales</taxon>
        <taxon>Micromonosporaceae</taxon>
        <taxon>Asanoa</taxon>
    </lineage>
</organism>
<keyword evidence="3" id="KW-0540">Nuclease</keyword>
<gene>
    <name evidence="2" type="ORF">SAMN05421812_1021</name>
    <name evidence="3" type="ORF">SAMN05421812_1151</name>
</gene>
<name>A0A239P8B2_9ACTN</name>
<dbReference type="InterPro" id="IPR038721">
    <property type="entry name" value="IS701-like_DDE_dom"/>
</dbReference>
<evidence type="ECO:0000313" key="2">
    <source>
        <dbReference type="EMBL" id="SNS84031.1"/>
    </source>
</evidence>
<keyword evidence="3" id="KW-0255">Endonuclease</keyword>
<dbReference type="InterPro" id="IPR039365">
    <property type="entry name" value="IS701-like"/>
</dbReference>
<dbReference type="Proteomes" id="UP000198362">
    <property type="component" value="Unassembled WGS sequence"/>
</dbReference>
<dbReference type="PANTHER" id="PTHR33627">
    <property type="entry name" value="TRANSPOSASE"/>
    <property type="match status" value="1"/>
</dbReference>
<dbReference type="PANTHER" id="PTHR33627:SF1">
    <property type="entry name" value="TRANSPOSASE"/>
    <property type="match status" value="1"/>
</dbReference>
<proteinExistence type="predicted"/>
<keyword evidence="3" id="KW-0378">Hydrolase</keyword>
<reference evidence="3 4" key="1">
    <citation type="submission" date="2017-06" db="EMBL/GenBank/DDBJ databases">
        <authorList>
            <person name="Kim H.J."/>
            <person name="Triplett B.A."/>
        </authorList>
    </citation>
    <scope>NUCLEOTIDE SEQUENCE [LARGE SCALE GENOMIC DNA]</scope>
    <source>
        <strain evidence="3 4">CGMCC 4.5593</strain>
    </source>
</reference>
<dbReference type="EMBL" id="FZPH01000015">
    <property type="protein sequence ID" value="SNT63123.1"/>
    <property type="molecule type" value="Genomic_DNA"/>
</dbReference>
<protein>
    <submittedName>
        <fullName evidence="3">DDE superfamily endonuclease</fullName>
    </submittedName>
</protein>
<sequence length="75" mass="8647">MFASLRYAGWQDRAGHYLRGLMLDGRRKSIQPMAARLRGPHEQALNHFVTNSPWDVTPVRRRIAERMNEALDDAA</sequence>
<evidence type="ECO:0000259" key="1">
    <source>
        <dbReference type="Pfam" id="PF13546"/>
    </source>
</evidence>
<dbReference type="EMBL" id="FZPH01000002">
    <property type="protein sequence ID" value="SNS84031.1"/>
    <property type="molecule type" value="Genomic_DNA"/>
</dbReference>
<dbReference type="AlphaFoldDB" id="A0A239P8B2"/>
<evidence type="ECO:0000313" key="4">
    <source>
        <dbReference type="Proteomes" id="UP000198362"/>
    </source>
</evidence>
<feature type="non-terminal residue" evidence="3">
    <location>
        <position position="75"/>
    </location>
</feature>
<evidence type="ECO:0000313" key="3">
    <source>
        <dbReference type="EMBL" id="SNT63123.1"/>
    </source>
</evidence>
<feature type="domain" description="Transposase IS701-like DDE" evidence="1">
    <location>
        <begin position="12"/>
        <end position="74"/>
    </location>
</feature>
<accession>A0A239P8B2</accession>
<dbReference type="GO" id="GO:0004519">
    <property type="term" value="F:endonuclease activity"/>
    <property type="evidence" value="ECO:0007669"/>
    <property type="project" value="UniProtKB-KW"/>
</dbReference>